<dbReference type="InterPro" id="IPR014457">
    <property type="entry name" value="UCP010260"/>
</dbReference>
<gene>
    <name evidence="2" type="ORF">GCM10023235_18800</name>
</gene>
<sequence>MNTAHNYPEVGAVTRPGPLPAGYNHLHHRALIGHGREVLEAAGESVTTFRMHREAGVHVETDGARAEVGLPVRCTIGVGPLRVGAPCRVVWTAYESDRIGFSYGTLAGHPECGEEVFQVELAPDGRVWFTVTAFSRPGRWYTRLAGPLVPFLQHQYARHCGRTLRRLAAARRPGAH</sequence>
<accession>A0ABP9DKV7</accession>
<proteinExistence type="predicted"/>
<dbReference type="InterPro" id="IPR018960">
    <property type="entry name" value="DUF1990"/>
</dbReference>
<evidence type="ECO:0000259" key="1">
    <source>
        <dbReference type="Pfam" id="PF09348"/>
    </source>
</evidence>
<evidence type="ECO:0000313" key="2">
    <source>
        <dbReference type="EMBL" id="GAA4843010.1"/>
    </source>
</evidence>
<name>A0ABP9DKV7_9ACTN</name>
<dbReference type="Proteomes" id="UP001501752">
    <property type="component" value="Unassembled WGS sequence"/>
</dbReference>
<dbReference type="PANTHER" id="PTHR34202">
    <property type="entry name" value="UPF0548 PROTEIN"/>
    <property type="match status" value="1"/>
</dbReference>
<organism evidence="2 3">
    <name type="scientific">Kitasatospora terrestris</name>
    <dbReference type="NCBI Taxonomy" id="258051"/>
    <lineage>
        <taxon>Bacteria</taxon>
        <taxon>Bacillati</taxon>
        <taxon>Actinomycetota</taxon>
        <taxon>Actinomycetes</taxon>
        <taxon>Kitasatosporales</taxon>
        <taxon>Streptomycetaceae</taxon>
        <taxon>Kitasatospora</taxon>
    </lineage>
</organism>
<dbReference type="RefSeq" id="WP_345696316.1">
    <property type="nucleotide sequence ID" value="NZ_BAABIS010000001.1"/>
</dbReference>
<dbReference type="PANTHER" id="PTHR34202:SF1">
    <property type="entry name" value="UPF0548 PROTEIN"/>
    <property type="match status" value="1"/>
</dbReference>
<reference evidence="3" key="1">
    <citation type="journal article" date="2019" name="Int. J. Syst. Evol. Microbiol.">
        <title>The Global Catalogue of Microorganisms (GCM) 10K type strain sequencing project: providing services to taxonomists for standard genome sequencing and annotation.</title>
        <authorList>
            <consortium name="The Broad Institute Genomics Platform"/>
            <consortium name="The Broad Institute Genome Sequencing Center for Infectious Disease"/>
            <person name="Wu L."/>
            <person name="Ma J."/>
        </authorList>
    </citation>
    <scope>NUCLEOTIDE SEQUENCE [LARGE SCALE GENOMIC DNA]</scope>
    <source>
        <strain evidence="3">JCM 13006</strain>
    </source>
</reference>
<dbReference type="PIRSF" id="PIRSF010260">
    <property type="entry name" value="UCP010260"/>
    <property type="match status" value="1"/>
</dbReference>
<protein>
    <submittedName>
        <fullName evidence="2">DUF1990 domain-containing protein</fullName>
    </submittedName>
</protein>
<dbReference type="Pfam" id="PF09348">
    <property type="entry name" value="DUF1990"/>
    <property type="match status" value="1"/>
</dbReference>
<keyword evidence="3" id="KW-1185">Reference proteome</keyword>
<evidence type="ECO:0000313" key="3">
    <source>
        <dbReference type="Proteomes" id="UP001501752"/>
    </source>
</evidence>
<comment type="caution">
    <text evidence="2">The sequence shown here is derived from an EMBL/GenBank/DDBJ whole genome shotgun (WGS) entry which is preliminary data.</text>
</comment>
<dbReference type="EMBL" id="BAABIS010000001">
    <property type="protein sequence ID" value="GAA4843010.1"/>
    <property type="molecule type" value="Genomic_DNA"/>
</dbReference>
<feature type="domain" description="DUF1990" evidence="1">
    <location>
        <begin position="6"/>
        <end position="162"/>
    </location>
</feature>